<dbReference type="InterPro" id="IPR050469">
    <property type="entry name" value="Diguanylate_Cyclase"/>
</dbReference>
<dbReference type="PANTHER" id="PTHR45138:SF9">
    <property type="entry name" value="DIGUANYLATE CYCLASE DGCM-RELATED"/>
    <property type="match status" value="1"/>
</dbReference>
<dbReference type="Pfam" id="PF00990">
    <property type="entry name" value="GGDEF"/>
    <property type="match status" value="1"/>
</dbReference>
<evidence type="ECO:0000256" key="3">
    <source>
        <dbReference type="SAM" id="Coils"/>
    </source>
</evidence>
<dbReference type="SMART" id="SM00267">
    <property type="entry name" value="GGDEF"/>
    <property type="match status" value="1"/>
</dbReference>
<evidence type="ECO:0000259" key="4">
    <source>
        <dbReference type="PROSITE" id="PS50887"/>
    </source>
</evidence>
<name>A0A1M6FIP2_MALRU</name>
<dbReference type="PROSITE" id="PS50887">
    <property type="entry name" value="GGDEF"/>
    <property type="match status" value="1"/>
</dbReference>
<evidence type="ECO:0000313" key="6">
    <source>
        <dbReference type="EMBL" id="SHI97570.1"/>
    </source>
</evidence>
<sequence>MPRKIEKLIKKEIQFPSLPAIAVEILDTVNKDDATLTQLGDLIALDPALSAKMLKIANSGIFSGAREISNLNRAMAILGTNTIRSIALSFVISSDLCSKRPGYNIEDFWKRSAISAVAAELIAKCVQHRDEDLFLTGLLQDLGVLTILLTKGDEYRILLDSYKDMQQDLKTLEQEKYGFDHQQVGNALLSSWNLPESITTPIRYHHCPNEAPSQYETSTRILDFANKLGELYTSNEDSQNVRIIQNEMAEQFDICPDDTLELIDQVAEKGRELIAMFDLDPSDIKPYTQLLQDANRQLEQLNLTNAQMILELQDAKKKVDRLVLKLQESNSRLRELVYQDALTGLYNHRYFQETLESEMARAKRYQASLSLVLFDIDNFKAVNDSFGHPAGDLVLMNIATAVKGAVRNSDVVARFGGDEFAIILPSTNAAGAKTFAENLRLAVEGIASLIDGQAISATVSLGVVTVLPSQASMSKSELIEIADNNLYQAKQQGRNRVTCSTVGS</sequence>
<dbReference type="GO" id="GO:1902201">
    <property type="term" value="P:negative regulation of bacterial-type flagellum-dependent cell motility"/>
    <property type="evidence" value="ECO:0007669"/>
    <property type="project" value="TreeGrafter"/>
</dbReference>
<reference evidence="6 7" key="1">
    <citation type="submission" date="2016-11" db="EMBL/GenBank/DDBJ databases">
        <authorList>
            <person name="Jaros S."/>
            <person name="Januszkiewicz K."/>
            <person name="Wedrychowicz H."/>
        </authorList>
    </citation>
    <scope>NUCLEOTIDE SEQUENCE [LARGE SCALE GENOMIC DNA]</scope>
    <source>
        <strain evidence="6 7">DSM 5091</strain>
    </source>
</reference>
<evidence type="ECO:0000256" key="2">
    <source>
        <dbReference type="ARBA" id="ARBA00034247"/>
    </source>
</evidence>
<dbReference type="PANTHER" id="PTHR45138">
    <property type="entry name" value="REGULATORY COMPONENTS OF SENSORY TRANSDUCTION SYSTEM"/>
    <property type="match status" value="1"/>
</dbReference>
<dbReference type="InterPro" id="IPR043128">
    <property type="entry name" value="Rev_trsase/Diguanyl_cyclase"/>
</dbReference>
<gene>
    <name evidence="6" type="ORF">SAMN02745165_01303</name>
</gene>
<dbReference type="InterPro" id="IPR013976">
    <property type="entry name" value="HDOD"/>
</dbReference>
<dbReference type="InterPro" id="IPR000160">
    <property type="entry name" value="GGDEF_dom"/>
</dbReference>
<dbReference type="GO" id="GO:0043709">
    <property type="term" value="P:cell adhesion involved in single-species biofilm formation"/>
    <property type="evidence" value="ECO:0007669"/>
    <property type="project" value="TreeGrafter"/>
</dbReference>
<dbReference type="STRING" id="1122189.SAMN02745165_01303"/>
<dbReference type="Pfam" id="PF08668">
    <property type="entry name" value="HDOD"/>
    <property type="match status" value="1"/>
</dbReference>
<dbReference type="CDD" id="cd01949">
    <property type="entry name" value="GGDEF"/>
    <property type="match status" value="1"/>
</dbReference>
<dbReference type="EC" id="2.7.7.65" evidence="1"/>
<dbReference type="AlphaFoldDB" id="A0A1M6FIP2"/>
<evidence type="ECO:0000313" key="7">
    <source>
        <dbReference type="Proteomes" id="UP000184171"/>
    </source>
</evidence>
<dbReference type="Gene3D" id="3.30.70.270">
    <property type="match status" value="1"/>
</dbReference>
<dbReference type="PROSITE" id="PS51833">
    <property type="entry name" value="HDOD"/>
    <property type="match status" value="1"/>
</dbReference>
<dbReference type="GO" id="GO:0005886">
    <property type="term" value="C:plasma membrane"/>
    <property type="evidence" value="ECO:0007669"/>
    <property type="project" value="TreeGrafter"/>
</dbReference>
<proteinExistence type="predicted"/>
<feature type="domain" description="HDOD" evidence="5">
    <location>
        <begin position="15"/>
        <end position="208"/>
    </location>
</feature>
<protein>
    <recommendedName>
        <fullName evidence="1">diguanylate cyclase</fullName>
        <ecNumber evidence="1">2.7.7.65</ecNumber>
    </recommendedName>
</protein>
<dbReference type="Proteomes" id="UP000184171">
    <property type="component" value="Unassembled WGS sequence"/>
</dbReference>
<keyword evidence="7" id="KW-1185">Reference proteome</keyword>
<feature type="domain" description="GGDEF" evidence="4">
    <location>
        <begin position="367"/>
        <end position="502"/>
    </location>
</feature>
<dbReference type="SUPFAM" id="SSF109604">
    <property type="entry name" value="HD-domain/PDEase-like"/>
    <property type="match status" value="1"/>
</dbReference>
<dbReference type="InterPro" id="IPR029787">
    <property type="entry name" value="Nucleotide_cyclase"/>
</dbReference>
<dbReference type="EMBL" id="FQZT01000003">
    <property type="protein sequence ID" value="SHI97570.1"/>
    <property type="molecule type" value="Genomic_DNA"/>
</dbReference>
<keyword evidence="3" id="KW-0175">Coiled coil</keyword>
<dbReference type="NCBIfam" id="TIGR00254">
    <property type="entry name" value="GGDEF"/>
    <property type="match status" value="1"/>
</dbReference>
<evidence type="ECO:0000256" key="1">
    <source>
        <dbReference type="ARBA" id="ARBA00012528"/>
    </source>
</evidence>
<feature type="coiled-coil region" evidence="3">
    <location>
        <begin position="291"/>
        <end position="332"/>
    </location>
</feature>
<dbReference type="GO" id="GO:0052621">
    <property type="term" value="F:diguanylate cyclase activity"/>
    <property type="evidence" value="ECO:0007669"/>
    <property type="project" value="UniProtKB-EC"/>
</dbReference>
<accession>A0A1M6FIP2</accession>
<dbReference type="OrthoDB" id="9813903at2"/>
<dbReference type="Gene3D" id="1.10.3210.10">
    <property type="entry name" value="Hypothetical protein af1432"/>
    <property type="match status" value="1"/>
</dbReference>
<dbReference type="FunFam" id="3.30.70.270:FF:000001">
    <property type="entry name" value="Diguanylate cyclase domain protein"/>
    <property type="match status" value="1"/>
</dbReference>
<organism evidence="6 7">
    <name type="scientific">Malonomonas rubra DSM 5091</name>
    <dbReference type="NCBI Taxonomy" id="1122189"/>
    <lineage>
        <taxon>Bacteria</taxon>
        <taxon>Pseudomonadati</taxon>
        <taxon>Thermodesulfobacteriota</taxon>
        <taxon>Desulfuromonadia</taxon>
        <taxon>Desulfuromonadales</taxon>
        <taxon>Geopsychrobacteraceae</taxon>
        <taxon>Malonomonas</taxon>
    </lineage>
</organism>
<comment type="catalytic activity">
    <reaction evidence="2">
        <text>2 GTP = 3',3'-c-di-GMP + 2 diphosphate</text>
        <dbReference type="Rhea" id="RHEA:24898"/>
        <dbReference type="ChEBI" id="CHEBI:33019"/>
        <dbReference type="ChEBI" id="CHEBI:37565"/>
        <dbReference type="ChEBI" id="CHEBI:58805"/>
        <dbReference type="EC" id="2.7.7.65"/>
    </reaction>
</comment>
<evidence type="ECO:0000259" key="5">
    <source>
        <dbReference type="PROSITE" id="PS51833"/>
    </source>
</evidence>
<dbReference type="SUPFAM" id="SSF55073">
    <property type="entry name" value="Nucleotide cyclase"/>
    <property type="match status" value="1"/>
</dbReference>